<keyword evidence="2" id="KW-1185">Reference proteome</keyword>
<gene>
    <name evidence="1" type="ORF">PVAND_002616</name>
</gene>
<comment type="caution">
    <text evidence="1">The sequence shown here is derived from an EMBL/GenBank/DDBJ whole genome shotgun (WGS) entry which is preliminary data.</text>
</comment>
<dbReference type="Proteomes" id="UP001107558">
    <property type="component" value="Chromosome 3"/>
</dbReference>
<proteinExistence type="predicted"/>
<protein>
    <submittedName>
        <fullName evidence="1">Uncharacterized protein</fullName>
    </submittedName>
</protein>
<sequence length="107" mass="12379">MHFGHCAYICLHNKHIKETIMENIEISKYLTDYNRPTNCGKCRSCDKPVQWTKERLASHKRSSCPNASAEEKRLFAKRKRELSSLPSTSVQDQITQPIQVSQELLNC</sequence>
<dbReference type="AlphaFoldDB" id="A0A9J6BRX3"/>
<evidence type="ECO:0000313" key="1">
    <source>
        <dbReference type="EMBL" id="KAG5672490.1"/>
    </source>
</evidence>
<reference evidence="1" key="1">
    <citation type="submission" date="2021-03" db="EMBL/GenBank/DDBJ databases">
        <title>Chromosome level genome of the anhydrobiotic midge Polypedilum vanderplanki.</title>
        <authorList>
            <person name="Yoshida Y."/>
            <person name="Kikawada T."/>
            <person name="Gusev O."/>
        </authorList>
    </citation>
    <scope>NUCLEOTIDE SEQUENCE</scope>
    <source>
        <strain evidence="1">NIAS01</strain>
        <tissue evidence="1">Whole body or cell culture</tissue>
    </source>
</reference>
<name>A0A9J6BRX3_POLVA</name>
<dbReference type="EMBL" id="JADBJN010000003">
    <property type="protein sequence ID" value="KAG5672490.1"/>
    <property type="molecule type" value="Genomic_DNA"/>
</dbReference>
<organism evidence="1 2">
    <name type="scientific">Polypedilum vanderplanki</name>
    <name type="common">Sleeping chironomid midge</name>
    <dbReference type="NCBI Taxonomy" id="319348"/>
    <lineage>
        <taxon>Eukaryota</taxon>
        <taxon>Metazoa</taxon>
        <taxon>Ecdysozoa</taxon>
        <taxon>Arthropoda</taxon>
        <taxon>Hexapoda</taxon>
        <taxon>Insecta</taxon>
        <taxon>Pterygota</taxon>
        <taxon>Neoptera</taxon>
        <taxon>Endopterygota</taxon>
        <taxon>Diptera</taxon>
        <taxon>Nematocera</taxon>
        <taxon>Chironomoidea</taxon>
        <taxon>Chironomidae</taxon>
        <taxon>Chironominae</taxon>
        <taxon>Polypedilum</taxon>
        <taxon>Polypedilum</taxon>
    </lineage>
</organism>
<dbReference type="OrthoDB" id="108778at2759"/>
<accession>A0A9J6BRX3</accession>
<evidence type="ECO:0000313" key="2">
    <source>
        <dbReference type="Proteomes" id="UP001107558"/>
    </source>
</evidence>